<feature type="transmembrane region" description="Helical" evidence="1">
    <location>
        <begin position="171"/>
        <end position="192"/>
    </location>
</feature>
<accession>A0A3B0W876</accession>
<evidence type="ECO:0008006" key="3">
    <source>
        <dbReference type="Google" id="ProtNLM"/>
    </source>
</evidence>
<dbReference type="InterPro" id="IPR013424">
    <property type="entry name" value="Ice-binding_C"/>
</dbReference>
<protein>
    <recommendedName>
        <fullName evidence="3">PEP-CTERM protein-sorting domain-containing protein</fullName>
    </recommendedName>
</protein>
<keyword evidence="1" id="KW-0812">Transmembrane</keyword>
<dbReference type="EMBL" id="UOFD01000040">
    <property type="protein sequence ID" value="VAW52128.1"/>
    <property type="molecule type" value="Genomic_DNA"/>
</dbReference>
<keyword evidence="1" id="KW-1133">Transmembrane helix</keyword>
<name>A0A3B0W876_9ZZZZ</name>
<gene>
    <name evidence="2" type="ORF">MNBD_GAMMA06-2234</name>
</gene>
<reference evidence="2" key="1">
    <citation type="submission" date="2018-06" db="EMBL/GenBank/DDBJ databases">
        <authorList>
            <person name="Zhirakovskaya E."/>
        </authorList>
    </citation>
    <scope>NUCLEOTIDE SEQUENCE</scope>
</reference>
<evidence type="ECO:0000313" key="2">
    <source>
        <dbReference type="EMBL" id="VAW52128.1"/>
    </source>
</evidence>
<dbReference type="AlphaFoldDB" id="A0A3B0W876"/>
<proteinExistence type="predicted"/>
<evidence type="ECO:0000256" key="1">
    <source>
        <dbReference type="SAM" id="Phobius"/>
    </source>
</evidence>
<dbReference type="NCBIfam" id="TIGR02595">
    <property type="entry name" value="PEP_CTERM"/>
    <property type="match status" value="1"/>
</dbReference>
<organism evidence="2">
    <name type="scientific">hydrothermal vent metagenome</name>
    <dbReference type="NCBI Taxonomy" id="652676"/>
    <lineage>
        <taxon>unclassified sequences</taxon>
        <taxon>metagenomes</taxon>
        <taxon>ecological metagenomes</taxon>
    </lineage>
</organism>
<keyword evidence="1" id="KW-0472">Membrane</keyword>
<sequence length="196" mass="20856">MKKFLMIINLLLLTGTSVQAAPIVYLDFDNDGLQDTTTSVSTGDSLTASLYITGIDNSFGGLLSWGIQTQFDNTLLSASSYQIEPQWFLEGVNNKIDNTAGTVDILASAFTGFTGTLKLADIIFDTSIDGLAFINLGNINPDLPNFVGFAGADGHDYDGEITFVNATVDIAAVPVPGALFLFISGLVGLIGFKRRK</sequence>